<dbReference type="EMBL" id="MZGX01000014">
    <property type="protein sequence ID" value="OPX43847.1"/>
    <property type="molecule type" value="Genomic_DNA"/>
</dbReference>
<dbReference type="InterPro" id="IPR016181">
    <property type="entry name" value="Acyl_CoA_acyltransferase"/>
</dbReference>
<keyword evidence="2" id="KW-0808">Transferase</keyword>
<dbReference type="PANTHER" id="PTHR43792:SF1">
    <property type="entry name" value="N-ACETYLTRANSFERASE DOMAIN-CONTAINING PROTEIN"/>
    <property type="match status" value="1"/>
</dbReference>
<dbReference type="SUPFAM" id="SSF55729">
    <property type="entry name" value="Acyl-CoA N-acyltransferases (Nat)"/>
    <property type="match status" value="1"/>
</dbReference>
<keyword evidence="2" id="KW-0012">Acyltransferase</keyword>
<dbReference type="STRING" id="48256.CLHUN_23290"/>
<evidence type="ECO:0000259" key="1">
    <source>
        <dbReference type="PROSITE" id="PS51186"/>
    </source>
</evidence>
<gene>
    <name evidence="2" type="primary">ydaF_3</name>
    <name evidence="2" type="ORF">CLHUN_23290</name>
</gene>
<organism evidence="2 3">
    <name type="scientific">Ruminiclostridium hungatei</name>
    <name type="common">Clostridium hungatei</name>
    <dbReference type="NCBI Taxonomy" id="48256"/>
    <lineage>
        <taxon>Bacteria</taxon>
        <taxon>Bacillati</taxon>
        <taxon>Bacillota</taxon>
        <taxon>Clostridia</taxon>
        <taxon>Eubacteriales</taxon>
        <taxon>Oscillospiraceae</taxon>
        <taxon>Ruminiclostridium</taxon>
    </lineage>
</organism>
<dbReference type="PROSITE" id="PS51186">
    <property type="entry name" value="GNAT"/>
    <property type="match status" value="1"/>
</dbReference>
<feature type="domain" description="N-acetyltransferase" evidence="1">
    <location>
        <begin position="8"/>
        <end position="178"/>
    </location>
</feature>
<dbReference type="Pfam" id="PF13302">
    <property type="entry name" value="Acetyltransf_3"/>
    <property type="match status" value="1"/>
</dbReference>
<proteinExistence type="predicted"/>
<accession>A0A1V4SKS6</accession>
<dbReference type="Gene3D" id="3.40.630.30">
    <property type="match status" value="1"/>
</dbReference>
<evidence type="ECO:0000313" key="3">
    <source>
        <dbReference type="Proteomes" id="UP000191554"/>
    </source>
</evidence>
<dbReference type="Proteomes" id="UP000191554">
    <property type="component" value="Unassembled WGS sequence"/>
</dbReference>
<dbReference type="InterPro" id="IPR051531">
    <property type="entry name" value="N-acetyltransferase"/>
</dbReference>
<evidence type="ECO:0000313" key="2">
    <source>
        <dbReference type="EMBL" id="OPX43847.1"/>
    </source>
</evidence>
<comment type="caution">
    <text evidence="2">The sequence shown here is derived from an EMBL/GenBank/DDBJ whole genome shotgun (WGS) entry which is preliminary data.</text>
</comment>
<protein>
    <submittedName>
        <fullName evidence="2">Putative ribosomal N-acetyltransferase YdaF</fullName>
        <ecNumber evidence="2">2.3.1.-</ecNumber>
    </submittedName>
</protein>
<dbReference type="RefSeq" id="WP_080064761.1">
    <property type="nucleotide sequence ID" value="NZ_MZGX01000014.1"/>
</dbReference>
<reference evidence="2 3" key="1">
    <citation type="submission" date="2017-03" db="EMBL/GenBank/DDBJ databases">
        <title>Genome sequence of Clostridium hungatei DSM 14427.</title>
        <authorList>
            <person name="Poehlein A."/>
            <person name="Daniel R."/>
        </authorList>
    </citation>
    <scope>NUCLEOTIDE SEQUENCE [LARGE SCALE GENOMIC DNA]</scope>
    <source>
        <strain evidence="2 3">DSM 14427</strain>
    </source>
</reference>
<dbReference type="PANTHER" id="PTHR43792">
    <property type="entry name" value="GNAT FAMILY, PUTATIVE (AFU_ORTHOLOGUE AFUA_3G00765)-RELATED-RELATED"/>
    <property type="match status" value="1"/>
</dbReference>
<dbReference type="AlphaFoldDB" id="A0A1V4SKS6"/>
<dbReference type="EC" id="2.3.1.-" evidence="2"/>
<dbReference type="InterPro" id="IPR000182">
    <property type="entry name" value="GNAT_dom"/>
</dbReference>
<sequence length="189" mass="21952">MELATQRVNYRLFEKADFDLFYAVFSDKEIMRYAWIDEILSREKMLAFFEDFLSVGHMPNKNNSYAFAAFSRGNGRFAGFADIQLHSHNENGGCGEIGYFLMQEFWGKGYATEFAGAMTDFGFESLKLHKVCARCNANNLKSENIMKKLGMTKEGELRKVRYKGGSWDDEKYYGILREEWLARRQQATL</sequence>
<name>A0A1V4SKS6_RUMHU</name>
<dbReference type="OrthoDB" id="9785602at2"/>
<keyword evidence="3" id="KW-1185">Reference proteome</keyword>
<dbReference type="GO" id="GO:0016747">
    <property type="term" value="F:acyltransferase activity, transferring groups other than amino-acyl groups"/>
    <property type="evidence" value="ECO:0007669"/>
    <property type="project" value="InterPro"/>
</dbReference>